<evidence type="ECO:0000313" key="3">
    <source>
        <dbReference type="Proteomes" id="UP000318288"/>
    </source>
</evidence>
<name>A0A5C6EKL1_9BACT</name>
<dbReference type="AlphaFoldDB" id="A0A5C6EKL1"/>
<dbReference type="Proteomes" id="UP000318288">
    <property type="component" value="Unassembled WGS sequence"/>
</dbReference>
<gene>
    <name evidence="2" type="ORF">Poly51_49390</name>
</gene>
<evidence type="ECO:0000313" key="2">
    <source>
        <dbReference type="EMBL" id="TWU49035.1"/>
    </source>
</evidence>
<dbReference type="EMBL" id="SJPW01000006">
    <property type="protein sequence ID" value="TWU49035.1"/>
    <property type="molecule type" value="Genomic_DNA"/>
</dbReference>
<evidence type="ECO:0000256" key="1">
    <source>
        <dbReference type="SAM" id="MobiDB-lite"/>
    </source>
</evidence>
<proteinExistence type="predicted"/>
<comment type="caution">
    <text evidence="2">The sequence shown here is derived from an EMBL/GenBank/DDBJ whole genome shotgun (WGS) entry which is preliminary data.</text>
</comment>
<protein>
    <submittedName>
        <fullName evidence="2">Uncharacterized protein</fullName>
    </submittedName>
</protein>
<organism evidence="2 3">
    <name type="scientific">Rubripirellula tenax</name>
    <dbReference type="NCBI Taxonomy" id="2528015"/>
    <lineage>
        <taxon>Bacteria</taxon>
        <taxon>Pseudomonadati</taxon>
        <taxon>Planctomycetota</taxon>
        <taxon>Planctomycetia</taxon>
        <taxon>Pirellulales</taxon>
        <taxon>Pirellulaceae</taxon>
        <taxon>Rubripirellula</taxon>
    </lineage>
</organism>
<reference evidence="2 3" key="1">
    <citation type="submission" date="2019-02" db="EMBL/GenBank/DDBJ databases">
        <title>Deep-cultivation of Planctomycetes and their phenomic and genomic characterization uncovers novel biology.</title>
        <authorList>
            <person name="Wiegand S."/>
            <person name="Jogler M."/>
            <person name="Boedeker C."/>
            <person name="Pinto D."/>
            <person name="Vollmers J."/>
            <person name="Rivas-Marin E."/>
            <person name="Kohn T."/>
            <person name="Peeters S.H."/>
            <person name="Heuer A."/>
            <person name="Rast P."/>
            <person name="Oberbeckmann S."/>
            <person name="Bunk B."/>
            <person name="Jeske O."/>
            <person name="Meyerdierks A."/>
            <person name="Storesund J.E."/>
            <person name="Kallscheuer N."/>
            <person name="Luecker S."/>
            <person name="Lage O.M."/>
            <person name="Pohl T."/>
            <person name="Merkel B.J."/>
            <person name="Hornburger P."/>
            <person name="Mueller R.-W."/>
            <person name="Bruemmer F."/>
            <person name="Labrenz M."/>
            <person name="Spormann A.M."/>
            <person name="Op Den Camp H."/>
            <person name="Overmann J."/>
            <person name="Amann R."/>
            <person name="Jetten M.S.M."/>
            <person name="Mascher T."/>
            <person name="Medema M.H."/>
            <person name="Devos D.P."/>
            <person name="Kaster A.-K."/>
            <person name="Ovreas L."/>
            <person name="Rohde M."/>
            <person name="Galperin M.Y."/>
            <person name="Jogler C."/>
        </authorList>
    </citation>
    <scope>NUCLEOTIDE SEQUENCE [LARGE SCALE GENOMIC DNA]</scope>
    <source>
        <strain evidence="2 3">Poly51</strain>
    </source>
</reference>
<accession>A0A5C6EKL1</accession>
<feature type="region of interest" description="Disordered" evidence="1">
    <location>
        <begin position="1"/>
        <end position="23"/>
    </location>
</feature>
<sequence length="207" mass="22743">MHRSGGGRVFSKSRRPPPPGDGKRYPTQIVLMLSLLLCLIASVPPTSIGQPIAEAAADEAGLSHLLALTLEYDDSPDPRFVAILKNRSSTDLNIVARFAELHGTFHIVANGGTETELYLPRYRLLLLTSTWFDPTNKMPADAVHRWDVRLSELVDLHGRPMPRRQILGSKVFLTISRVAIIPSGLQSSFVSNNAMQRSTPIRIPDGG</sequence>
<feature type="compositionally biased region" description="Basic residues" evidence="1">
    <location>
        <begin position="1"/>
        <end position="15"/>
    </location>
</feature>
<keyword evidence="3" id="KW-1185">Reference proteome</keyword>